<dbReference type="PANTHER" id="PTHR36837">
    <property type="entry name" value="POLY(3-HYDROXYALKANOATE) POLYMERASE SUBUNIT PHAC"/>
    <property type="match status" value="1"/>
</dbReference>
<dbReference type="OrthoDB" id="202878at2157"/>
<dbReference type="InterPro" id="IPR051321">
    <property type="entry name" value="PHA/PHB_synthase"/>
</dbReference>
<dbReference type="ESTHER" id="ferpa-d3ryk7">
    <property type="family name" value="PHA_synth_III_C"/>
</dbReference>
<dbReference type="PaxDb" id="589924-Ferp_1419"/>
<keyword evidence="2" id="KW-0378">Hydrolase</keyword>
<dbReference type="KEGG" id="fpl:Ferp_1419"/>
<dbReference type="HOGENOM" id="CLU_035017_0_0_2"/>
<feature type="domain" description="AB hydrolase-1" evidence="1">
    <location>
        <begin position="59"/>
        <end position="301"/>
    </location>
</feature>
<protein>
    <submittedName>
        <fullName evidence="2">Alpha/beta hydrolase fold protein</fullName>
    </submittedName>
</protein>
<proteinExistence type="predicted"/>
<dbReference type="GO" id="GO:0016787">
    <property type="term" value="F:hydrolase activity"/>
    <property type="evidence" value="ECO:0007669"/>
    <property type="project" value="UniProtKB-KW"/>
</dbReference>
<name>D3RYK7_FERPA</name>
<accession>D3RYK7</accession>
<evidence type="ECO:0000259" key="1">
    <source>
        <dbReference type="Pfam" id="PF00561"/>
    </source>
</evidence>
<dbReference type="AlphaFoldDB" id="D3RYK7"/>
<evidence type="ECO:0000313" key="3">
    <source>
        <dbReference type="Proteomes" id="UP000002613"/>
    </source>
</evidence>
<dbReference type="Proteomes" id="UP000002613">
    <property type="component" value="Chromosome"/>
</dbReference>
<dbReference type="STRING" id="589924.Ferp_1419"/>
<evidence type="ECO:0000313" key="2">
    <source>
        <dbReference type="EMBL" id="ADC65570.1"/>
    </source>
</evidence>
<gene>
    <name evidence="2" type="ordered locus">Ferp_1419</name>
</gene>
<organism evidence="2 3">
    <name type="scientific">Ferroglobus placidus (strain DSM 10642 / AEDII12DO)</name>
    <dbReference type="NCBI Taxonomy" id="589924"/>
    <lineage>
        <taxon>Archaea</taxon>
        <taxon>Methanobacteriati</taxon>
        <taxon>Methanobacteriota</taxon>
        <taxon>Archaeoglobi</taxon>
        <taxon>Archaeoglobales</taxon>
        <taxon>Archaeoglobaceae</taxon>
        <taxon>Ferroglobus</taxon>
    </lineage>
</organism>
<dbReference type="PANTHER" id="PTHR36837:SF2">
    <property type="entry name" value="POLY(3-HYDROXYALKANOATE) POLYMERASE SUBUNIT PHAC"/>
    <property type="match status" value="1"/>
</dbReference>
<dbReference type="InterPro" id="IPR000073">
    <property type="entry name" value="AB_hydrolase_1"/>
</dbReference>
<dbReference type="Gene3D" id="3.40.50.1820">
    <property type="entry name" value="alpha/beta hydrolase"/>
    <property type="match status" value="1"/>
</dbReference>
<dbReference type="SUPFAM" id="SSF53474">
    <property type="entry name" value="alpha/beta-Hydrolases"/>
    <property type="match status" value="1"/>
</dbReference>
<dbReference type="InterPro" id="IPR029058">
    <property type="entry name" value="AB_hydrolase_fold"/>
</dbReference>
<reference evidence="2 3" key="2">
    <citation type="journal article" date="2011" name="Stand. Genomic Sci.">
        <title>Complete genome sequence of Ferroglobus placidus AEDII12DO.</title>
        <authorList>
            <person name="Anderson I."/>
            <person name="Risso C."/>
            <person name="Holmes D."/>
            <person name="Lucas S."/>
            <person name="Copeland A."/>
            <person name="Lapidus A."/>
            <person name="Cheng J.F."/>
            <person name="Bruce D."/>
            <person name="Goodwin L."/>
            <person name="Pitluck S."/>
            <person name="Saunders E."/>
            <person name="Brettin T."/>
            <person name="Detter J.C."/>
            <person name="Han C."/>
            <person name="Tapia R."/>
            <person name="Larimer F."/>
            <person name="Land M."/>
            <person name="Hauser L."/>
            <person name="Woyke T."/>
            <person name="Lovley D."/>
            <person name="Kyrpides N."/>
            <person name="Ivanova N."/>
        </authorList>
    </citation>
    <scope>NUCLEOTIDE SEQUENCE [LARGE SCALE GENOMIC DNA]</scope>
    <source>
        <strain evidence="3">DSM 10642 / AEDII12DO</strain>
    </source>
</reference>
<keyword evidence="3" id="KW-1185">Reference proteome</keyword>
<dbReference type="RefSeq" id="WP_012965913.1">
    <property type="nucleotide sequence ID" value="NC_013849.1"/>
</dbReference>
<dbReference type="EMBL" id="CP001899">
    <property type="protein sequence ID" value="ADC65570.1"/>
    <property type="molecule type" value="Genomic_DNA"/>
</dbReference>
<dbReference type="eggNOG" id="arCOG06344">
    <property type="taxonomic scope" value="Archaea"/>
</dbReference>
<dbReference type="Pfam" id="PF00561">
    <property type="entry name" value="Abhydrolase_1"/>
    <property type="match status" value="1"/>
</dbReference>
<dbReference type="GeneID" id="8778937"/>
<reference evidence="3" key="1">
    <citation type="submission" date="2010-02" db="EMBL/GenBank/DDBJ databases">
        <title>Complete sequence of Ferroglobus placidus DSM 10642.</title>
        <authorList>
            <consortium name="US DOE Joint Genome Institute"/>
            <person name="Lucas S."/>
            <person name="Copeland A."/>
            <person name="Lapidus A."/>
            <person name="Cheng J.-F."/>
            <person name="Bruce D."/>
            <person name="Goodwin L."/>
            <person name="Pitluck S."/>
            <person name="Saunders E."/>
            <person name="Brettin T."/>
            <person name="Detter J.C."/>
            <person name="Han C."/>
            <person name="Tapia R."/>
            <person name="Larimer F."/>
            <person name="Land M."/>
            <person name="Hauser L."/>
            <person name="Kyrpides N."/>
            <person name="Ivanova N."/>
            <person name="Holmes D."/>
            <person name="Lovley D."/>
            <person name="Kyrpides N."/>
            <person name="Anderson I.J."/>
            <person name="Woyke T."/>
        </authorList>
    </citation>
    <scope>NUCLEOTIDE SEQUENCE [LARGE SCALE GENOMIC DNA]</scope>
    <source>
        <strain evidence="3">DSM 10642 / AEDII12DO</strain>
    </source>
</reference>
<sequence>MLVEKIKGTKPGYCEYEVAHEDWVFKLLHFKSKPKLKTPVIISYAYINRPYILDLHKDVSVVRLLIEAGLDVWMIDWGYPSFADRHLKISDYIDFLDFCVDFVRKERGVENVTLHGYCLGTTLAVIYASLHPEKVRNLVIQTPPINFDTSNTLAIWAKNIDPKKVSRALFNATGDFLNLAFLLVDPVRLAVGKYQSLLDNLSDEKFVKDFFYMEFWIFDSPSVPGDVFEEYITRWYHRNELMKGEYDVNGVKVDFSKITMPVLALVAEKDHITPPEAVIPFFEKIPSKDKKMLTVDKGHIGLTVSRSAHKKLWPEAVKWIVERSK</sequence>